<dbReference type="GO" id="GO:0005868">
    <property type="term" value="C:cytoplasmic dynein complex"/>
    <property type="evidence" value="ECO:0007669"/>
    <property type="project" value="UniProtKB-UniRule"/>
</dbReference>
<evidence type="ECO:0000256" key="3">
    <source>
        <dbReference type="ARBA" id="ARBA00022448"/>
    </source>
</evidence>
<dbReference type="InterPro" id="IPR008467">
    <property type="entry name" value="Dynein1_light_intermed_chain"/>
</dbReference>
<evidence type="ECO:0000256" key="10">
    <source>
        <dbReference type="ARBA" id="ARBA00023212"/>
    </source>
</evidence>
<dbReference type="AlphaFoldDB" id="A0AAD5REA5"/>
<evidence type="ECO:0000256" key="1">
    <source>
        <dbReference type="ARBA" id="ARBA00004245"/>
    </source>
</evidence>
<comment type="subunit">
    <text evidence="11">Homodimer. The cytoplasmic dynein 1 complex consists of two catalytic heavy chains (HCs) and a number of non-catalytic subunits presented by intermediate chains (ICs).</text>
</comment>
<comment type="caution">
    <text evidence="13">The sequence shown here is derived from an EMBL/GenBank/DDBJ whole genome shotgun (WGS) entry which is preliminary data.</text>
</comment>
<dbReference type="Gene3D" id="3.40.50.300">
    <property type="entry name" value="P-loop containing nucleotide triphosphate hydrolases"/>
    <property type="match status" value="1"/>
</dbReference>
<proteinExistence type="inferred from homology"/>
<keyword evidence="6 11" id="KW-0547">Nucleotide-binding</keyword>
<evidence type="ECO:0000256" key="11">
    <source>
        <dbReference type="RuleBase" id="RU366047"/>
    </source>
</evidence>
<protein>
    <recommendedName>
        <fullName evidence="11">Dynein light intermediate chain</fullName>
    </recommendedName>
</protein>
<evidence type="ECO:0000256" key="8">
    <source>
        <dbReference type="ARBA" id="ARBA00023017"/>
    </source>
</evidence>
<dbReference type="GO" id="GO:0000226">
    <property type="term" value="P:microtubule cytoskeleton organization"/>
    <property type="evidence" value="ECO:0007669"/>
    <property type="project" value="TreeGrafter"/>
</dbReference>
<feature type="region of interest" description="Disordered" evidence="12">
    <location>
        <begin position="368"/>
        <end position="406"/>
    </location>
</feature>
<comment type="function">
    <text evidence="11">Acts as one of several non-catalytic accessory components of the cytoplasmic dynein 1 complex that are thought to be involved in linking dynein to cargos and to adapter proteins that regulate dynein function. Cytoplasmic dynein 1 acts as a motor for the intracellular retrograde motility of vesicles and organelles along microtubules. May play a role in binding dynein to membranous organelles or chromosomes.</text>
</comment>
<dbReference type="GO" id="GO:0005524">
    <property type="term" value="F:ATP binding"/>
    <property type="evidence" value="ECO:0007669"/>
    <property type="project" value="UniProtKB-KW"/>
</dbReference>
<gene>
    <name evidence="13" type="ORF">KIN20_037368</name>
</gene>
<sequence length="406" mass="44496">MGFPLPSVSSSAALTAAQTQEDEKLWTRILSEVSSKSSSTFQGGTLIILGDNQSGKSSLLARLRKKRQPMLTNWVPPVDSVQLKTSAYRYGCWMAKSALRPLIQYALPLPSPAKTVVLLVASLDNPSLIHSIRRWANIFTQQVIQKYDKNAITEAKASQERFWQEYVEPVESSMTSSMAPGGLDDGSLLPLEHGVLSENCGASFVVVITKSDLCVDLTDVQADRILVQVRRLCLQLGAALIYTSAKNIKNIQILYKYVVHRAFGFPFTNTAQLIERDSVFVPAGWDGDKKIEIVRESIPDADTVLEPTREKPTIAREQLIEAEDEQGFLQRLAAAENAAPAAHKKATLLDDADNKTPLSSFFSNLLKDKPNAAKTAQPPPDTALQLDRILKSATGQQSQTSNEGTA</sequence>
<organism evidence="13 14">
    <name type="scientific">Parelaphostrongylus tenuis</name>
    <name type="common">Meningeal worm</name>
    <dbReference type="NCBI Taxonomy" id="148309"/>
    <lineage>
        <taxon>Eukaryota</taxon>
        <taxon>Metazoa</taxon>
        <taxon>Ecdysozoa</taxon>
        <taxon>Nematoda</taxon>
        <taxon>Chromadorea</taxon>
        <taxon>Rhabditida</taxon>
        <taxon>Rhabditina</taxon>
        <taxon>Rhabditomorpha</taxon>
        <taxon>Strongyloidea</taxon>
        <taxon>Metastrongylidae</taxon>
        <taxon>Parelaphostrongylus</taxon>
    </lineage>
</organism>
<name>A0AAD5REA5_PARTN</name>
<keyword evidence="7 11" id="KW-0067">ATP-binding</keyword>
<dbReference type="SUPFAM" id="SSF52540">
    <property type="entry name" value="P-loop containing nucleoside triphosphate hydrolases"/>
    <property type="match status" value="1"/>
</dbReference>
<keyword evidence="14" id="KW-1185">Reference proteome</keyword>
<keyword evidence="10 11" id="KW-0206">Cytoskeleton</keyword>
<dbReference type="GO" id="GO:0005874">
    <property type="term" value="C:microtubule"/>
    <property type="evidence" value="ECO:0007669"/>
    <property type="project" value="UniProtKB-KW"/>
</dbReference>
<dbReference type="PANTHER" id="PTHR12688:SF0">
    <property type="entry name" value="DYNEIN LIGHT INTERMEDIATE CHAIN"/>
    <property type="match status" value="1"/>
</dbReference>
<dbReference type="InterPro" id="IPR022780">
    <property type="entry name" value="Dynein_light_int_chain"/>
</dbReference>
<dbReference type="PANTHER" id="PTHR12688">
    <property type="entry name" value="DYNEIN LIGHT INTERMEDIATE CHAIN"/>
    <property type="match status" value="1"/>
</dbReference>
<accession>A0AAD5REA5</accession>
<evidence type="ECO:0000256" key="7">
    <source>
        <dbReference type="ARBA" id="ARBA00022840"/>
    </source>
</evidence>
<reference evidence="13" key="1">
    <citation type="submission" date="2021-06" db="EMBL/GenBank/DDBJ databases">
        <title>Parelaphostrongylus tenuis whole genome reference sequence.</title>
        <authorList>
            <person name="Garwood T.J."/>
            <person name="Larsen P.A."/>
            <person name="Fountain-Jones N.M."/>
            <person name="Garbe J.R."/>
            <person name="Macchietto M.G."/>
            <person name="Kania S.A."/>
            <person name="Gerhold R.W."/>
            <person name="Richards J.E."/>
            <person name="Wolf T.M."/>
        </authorList>
    </citation>
    <scope>NUCLEOTIDE SEQUENCE</scope>
    <source>
        <strain evidence="13">MNPRO001-30</strain>
        <tissue evidence="13">Meninges</tissue>
    </source>
</reference>
<dbReference type="Proteomes" id="UP001196413">
    <property type="component" value="Unassembled WGS sequence"/>
</dbReference>
<dbReference type="InterPro" id="IPR027417">
    <property type="entry name" value="P-loop_NTPase"/>
</dbReference>
<evidence type="ECO:0000256" key="12">
    <source>
        <dbReference type="SAM" id="MobiDB-lite"/>
    </source>
</evidence>
<evidence type="ECO:0000256" key="4">
    <source>
        <dbReference type="ARBA" id="ARBA00022490"/>
    </source>
</evidence>
<keyword evidence="9 11" id="KW-0505">Motor protein</keyword>
<evidence type="ECO:0000256" key="6">
    <source>
        <dbReference type="ARBA" id="ARBA00022741"/>
    </source>
</evidence>
<comment type="subcellular location">
    <subcellularLocation>
        <location evidence="1 11">Cytoplasm</location>
        <location evidence="1 11">Cytoskeleton</location>
    </subcellularLocation>
</comment>
<evidence type="ECO:0000313" key="14">
    <source>
        <dbReference type="Proteomes" id="UP001196413"/>
    </source>
</evidence>
<keyword evidence="8 11" id="KW-0243">Dynein</keyword>
<keyword evidence="5 11" id="KW-0493">Microtubule</keyword>
<dbReference type="Pfam" id="PF05783">
    <property type="entry name" value="DLIC"/>
    <property type="match status" value="1"/>
</dbReference>
<dbReference type="GO" id="GO:0007018">
    <property type="term" value="P:microtubule-based movement"/>
    <property type="evidence" value="ECO:0007669"/>
    <property type="project" value="InterPro"/>
</dbReference>
<keyword evidence="4 11" id="KW-0963">Cytoplasm</keyword>
<keyword evidence="3 11" id="KW-0813">Transport</keyword>
<evidence type="ECO:0000313" key="13">
    <source>
        <dbReference type="EMBL" id="KAJ1374637.1"/>
    </source>
</evidence>
<evidence type="ECO:0000256" key="5">
    <source>
        <dbReference type="ARBA" id="ARBA00022701"/>
    </source>
</evidence>
<feature type="compositionally biased region" description="Polar residues" evidence="12">
    <location>
        <begin position="393"/>
        <end position="406"/>
    </location>
</feature>
<dbReference type="GO" id="GO:0005813">
    <property type="term" value="C:centrosome"/>
    <property type="evidence" value="ECO:0007669"/>
    <property type="project" value="TreeGrafter"/>
</dbReference>
<comment type="similarity">
    <text evidence="2 11">Belongs to the dynein light intermediate chain family.</text>
</comment>
<evidence type="ECO:0000256" key="2">
    <source>
        <dbReference type="ARBA" id="ARBA00006831"/>
    </source>
</evidence>
<evidence type="ECO:0000256" key="9">
    <source>
        <dbReference type="ARBA" id="ARBA00023175"/>
    </source>
</evidence>
<dbReference type="GO" id="GO:0045504">
    <property type="term" value="F:dynein heavy chain binding"/>
    <property type="evidence" value="ECO:0007669"/>
    <property type="project" value="TreeGrafter"/>
</dbReference>
<dbReference type="EMBL" id="JAHQIW010007475">
    <property type="protein sequence ID" value="KAJ1374637.1"/>
    <property type="molecule type" value="Genomic_DNA"/>
</dbReference>